<dbReference type="PROSITE" id="PS50850">
    <property type="entry name" value="MFS"/>
    <property type="match status" value="1"/>
</dbReference>
<comment type="caution">
    <text evidence="8">The sequence shown here is derived from an EMBL/GenBank/DDBJ whole genome shotgun (WGS) entry which is preliminary data.</text>
</comment>
<feature type="transmembrane region" description="Helical" evidence="6">
    <location>
        <begin position="232"/>
        <end position="252"/>
    </location>
</feature>
<evidence type="ECO:0000256" key="6">
    <source>
        <dbReference type="SAM" id="Phobius"/>
    </source>
</evidence>
<dbReference type="OrthoDB" id="5086884at2759"/>
<keyword evidence="4 6" id="KW-1133">Transmembrane helix</keyword>
<dbReference type="InterPro" id="IPR050930">
    <property type="entry name" value="MFS_Vesicular_Transporter"/>
</dbReference>
<dbReference type="Pfam" id="PF07690">
    <property type="entry name" value="MFS_1"/>
    <property type="match status" value="1"/>
</dbReference>
<organism evidence="8 9">
    <name type="scientific">Alternaria arborescens</name>
    <dbReference type="NCBI Taxonomy" id="156630"/>
    <lineage>
        <taxon>Eukaryota</taxon>
        <taxon>Fungi</taxon>
        <taxon>Dikarya</taxon>
        <taxon>Ascomycota</taxon>
        <taxon>Pezizomycotina</taxon>
        <taxon>Dothideomycetes</taxon>
        <taxon>Pleosporomycetidae</taxon>
        <taxon>Pleosporales</taxon>
        <taxon>Pleosporineae</taxon>
        <taxon>Pleosporaceae</taxon>
        <taxon>Alternaria</taxon>
        <taxon>Alternaria sect. Alternaria</taxon>
    </lineage>
</organism>
<feature type="transmembrane region" description="Helical" evidence="6">
    <location>
        <begin position="476"/>
        <end position="499"/>
    </location>
</feature>
<evidence type="ECO:0000256" key="3">
    <source>
        <dbReference type="ARBA" id="ARBA00022692"/>
    </source>
</evidence>
<feature type="transmembrane region" description="Helical" evidence="6">
    <location>
        <begin position="336"/>
        <end position="359"/>
    </location>
</feature>
<keyword evidence="3 6" id="KW-0812">Transmembrane</keyword>
<accession>A0A4Q4RCA4</accession>
<evidence type="ECO:0000313" key="9">
    <source>
        <dbReference type="Proteomes" id="UP000293823"/>
    </source>
</evidence>
<keyword evidence="5 6" id="KW-0472">Membrane</keyword>
<evidence type="ECO:0000256" key="2">
    <source>
        <dbReference type="ARBA" id="ARBA00022448"/>
    </source>
</evidence>
<dbReference type="SUPFAM" id="SSF103473">
    <property type="entry name" value="MFS general substrate transporter"/>
    <property type="match status" value="1"/>
</dbReference>
<dbReference type="Proteomes" id="UP000293823">
    <property type="component" value="Unassembled WGS sequence"/>
</dbReference>
<dbReference type="PANTHER" id="PTHR23506">
    <property type="entry name" value="GH10249P"/>
    <property type="match status" value="1"/>
</dbReference>
<name>A0A4Q4RCA4_9PLEO</name>
<sequence>MADHAIEEPHEDHGTAPSLHYNARTTCIHKDVPQPPPTIATPDMEKSSWLSSLTNHGSKPPFMLKVRSSDAFIIGTISLAVFTDMFLYGVIVPVIPFAIGSLSHVEDAQVQYWVSVLVAVYGAALLAFSPICGWLADRGSSRRTPLLLGLLVLLGATILLNFGNSIGGLIVGRILQGASAAVVWVVGLALLADTVPQERLATATGWLTIGVSLGMLISPILGGVVYDKAGYNAVFGMCYASVGLDVVLRLLLVEKKVAAKWDTNATGRPPVDDNEYLDKTITPVIAPTDQDLDQDASKTILQQEASFVETQQSSPPRRRLRDRLPPVLSLLYSRRLLASLFCALIQAMLLTAFDSVLTIHAANTFNWNSTGAALLFLPIIIPSLLSPLWGWLSDTYGGRYVVVVGFLCGCPPLVCLRFVDENTMKDKVLICALLAVTGLFVGMTFAPVMAEISAVAEAKERKMIANGRPGFGKGGAFAQAYALYNCAFAGGCMVGPLLAGFLVDDSGWGTMAAVLGALSAVTAVPSFLWLGGWVLRNK</sequence>
<dbReference type="AlphaFoldDB" id="A0A4Q4RCA4"/>
<feature type="transmembrane region" description="Helical" evidence="6">
    <location>
        <begin position="431"/>
        <end position="455"/>
    </location>
</feature>
<comment type="subcellular location">
    <subcellularLocation>
        <location evidence="1">Membrane</location>
        <topology evidence="1">Multi-pass membrane protein</topology>
    </subcellularLocation>
</comment>
<dbReference type="InterPro" id="IPR011701">
    <property type="entry name" value="MFS"/>
</dbReference>
<keyword evidence="2" id="KW-0813">Transport</keyword>
<proteinExistence type="predicted"/>
<reference evidence="9" key="1">
    <citation type="journal article" date="2019" name="bioRxiv">
        <title>Genomics, evolutionary history and diagnostics of the Alternaria alternata species group including apple and Asian pear pathotypes.</title>
        <authorList>
            <person name="Armitage A.D."/>
            <person name="Cockerton H.M."/>
            <person name="Sreenivasaprasad S."/>
            <person name="Woodhall J.W."/>
            <person name="Lane C.R."/>
            <person name="Harrison R.J."/>
            <person name="Clarkson J.P."/>
        </authorList>
    </citation>
    <scope>NUCLEOTIDE SEQUENCE [LARGE SCALE GENOMIC DNA]</scope>
    <source>
        <strain evidence="9">RGR 97.0016</strain>
    </source>
</reference>
<dbReference type="InterPro" id="IPR020846">
    <property type="entry name" value="MFS_dom"/>
</dbReference>
<dbReference type="CDD" id="cd17325">
    <property type="entry name" value="MFS_MdtG_SLC18_like"/>
    <property type="match status" value="1"/>
</dbReference>
<evidence type="ECO:0000256" key="5">
    <source>
        <dbReference type="ARBA" id="ARBA00023136"/>
    </source>
</evidence>
<dbReference type="Gene3D" id="1.20.1250.20">
    <property type="entry name" value="MFS general substrate transporter like domains"/>
    <property type="match status" value="2"/>
</dbReference>
<feature type="transmembrane region" description="Helical" evidence="6">
    <location>
        <begin position="146"/>
        <end position="164"/>
    </location>
</feature>
<dbReference type="PANTHER" id="PTHR23506:SF23">
    <property type="entry name" value="GH10249P"/>
    <property type="match status" value="1"/>
</dbReference>
<dbReference type="EMBL" id="PEJP01000041">
    <property type="protein sequence ID" value="RYO54192.1"/>
    <property type="molecule type" value="Genomic_DNA"/>
</dbReference>
<feature type="domain" description="Major facilitator superfamily (MFS) profile" evidence="7">
    <location>
        <begin position="73"/>
        <end position="534"/>
    </location>
</feature>
<evidence type="ECO:0000259" key="7">
    <source>
        <dbReference type="PROSITE" id="PS50850"/>
    </source>
</evidence>
<dbReference type="GO" id="GO:0016020">
    <property type="term" value="C:membrane"/>
    <property type="evidence" value="ECO:0007669"/>
    <property type="project" value="UniProtKB-SubCell"/>
</dbReference>
<feature type="transmembrane region" description="Helical" evidence="6">
    <location>
        <begin position="170"/>
        <end position="192"/>
    </location>
</feature>
<feature type="transmembrane region" description="Helical" evidence="6">
    <location>
        <begin position="511"/>
        <end position="535"/>
    </location>
</feature>
<dbReference type="InterPro" id="IPR036259">
    <property type="entry name" value="MFS_trans_sf"/>
</dbReference>
<evidence type="ECO:0000313" key="8">
    <source>
        <dbReference type="EMBL" id="RYO54192.1"/>
    </source>
</evidence>
<feature type="transmembrane region" description="Helical" evidence="6">
    <location>
        <begin position="111"/>
        <end position="134"/>
    </location>
</feature>
<evidence type="ECO:0000256" key="4">
    <source>
        <dbReference type="ARBA" id="ARBA00022989"/>
    </source>
</evidence>
<feature type="transmembrane region" description="Helical" evidence="6">
    <location>
        <begin position="71"/>
        <end position="99"/>
    </location>
</feature>
<dbReference type="GO" id="GO:0022857">
    <property type="term" value="F:transmembrane transporter activity"/>
    <property type="evidence" value="ECO:0007669"/>
    <property type="project" value="InterPro"/>
</dbReference>
<feature type="transmembrane region" description="Helical" evidence="6">
    <location>
        <begin position="399"/>
        <end position="419"/>
    </location>
</feature>
<evidence type="ECO:0000256" key="1">
    <source>
        <dbReference type="ARBA" id="ARBA00004141"/>
    </source>
</evidence>
<gene>
    <name evidence="8" type="ORF">AA0113_g9242</name>
</gene>
<feature type="transmembrane region" description="Helical" evidence="6">
    <location>
        <begin position="371"/>
        <end position="392"/>
    </location>
</feature>
<feature type="transmembrane region" description="Helical" evidence="6">
    <location>
        <begin position="204"/>
        <end position="226"/>
    </location>
</feature>
<keyword evidence="9" id="KW-1185">Reference proteome</keyword>
<protein>
    <recommendedName>
        <fullName evidence="7">Major facilitator superfamily (MFS) profile domain-containing protein</fullName>
    </recommendedName>
</protein>